<evidence type="ECO:0000313" key="4">
    <source>
        <dbReference type="EMBL" id="OEV04347.1"/>
    </source>
</evidence>
<dbReference type="GO" id="GO:0046872">
    <property type="term" value="F:metal ion binding"/>
    <property type="evidence" value="ECO:0007669"/>
    <property type="project" value="UniProtKB-KW"/>
</dbReference>
<keyword evidence="2" id="KW-0479">Metal-binding</keyword>
<keyword evidence="2" id="KW-0464">Manganese</keyword>
<feature type="binding site" evidence="2">
    <location>
        <position position="139"/>
    </location>
    <ligand>
        <name>Mn(2+)</name>
        <dbReference type="ChEBI" id="CHEBI:29035"/>
        <label>2</label>
    </ligand>
</feature>
<keyword evidence="1 4" id="KW-0378">Hydrolase</keyword>
<gene>
    <name evidence="4" type="ORF">AN216_07580</name>
</gene>
<organism evidence="4 5">
    <name type="scientific">Streptomyces oceani</name>
    <dbReference type="NCBI Taxonomy" id="1075402"/>
    <lineage>
        <taxon>Bacteria</taxon>
        <taxon>Bacillati</taxon>
        <taxon>Actinomycetota</taxon>
        <taxon>Actinomycetes</taxon>
        <taxon>Kitasatosporales</taxon>
        <taxon>Streptomycetaceae</taxon>
        <taxon>Streptomyces</taxon>
    </lineage>
</organism>
<feature type="binding site" evidence="2">
    <location>
        <position position="166"/>
    </location>
    <ligand>
        <name>Mn(2+)</name>
        <dbReference type="ChEBI" id="CHEBI:29035"/>
        <label>2</label>
    </ligand>
</feature>
<reference evidence="4 5" key="1">
    <citation type="journal article" date="2016" name="Front. Microbiol.">
        <title>Comparative Genomics Analysis of Streptomyces Species Reveals Their Adaptation to the Marine Environment and Their Diversity at the Genomic Level.</title>
        <authorList>
            <person name="Tian X."/>
            <person name="Zhang Z."/>
            <person name="Yang T."/>
            <person name="Chen M."/>
            <person name="Li J."/>
            <person name="Chen F."/>
            <person name="Yang J."/>
            <person name="Li W."/>
            <person name="Zhang B."/>
            <person name="Zhang Z."/>
            <person name="Wu J."/>
            <person name="Zhang C."/>
            <person name="Long L."/>
            <person name="Xiao J."/>
        </authorList>
    </citation>
    <scope>NUCLEOTIDE SEQUENCE [LARGE SCALE GENOMIC DNA]</scope>
    <source>
        <strain evidence="4 5">SCSIO 02100</strain>
    </source>
</reference>
<dbReference type="FunFam" id="3.30.70.360:FF:000001">
    <property type="entry name" value="N-acetyldiaminopimelate deacetylase"/>
    <property type="match status" value="1"/>
</dbReference>
<dbReference type="STRING" id="1075402.AN216_07580"/>
<feature type="binding site" evidence="2">
    <location>
        <position position="103"/>
    </location>
    <ligand>
        <name>Mn(2+)</name>
        <dbReference type="ChEBI" id="CHEBI:29035"/>
        <label>2</label>
    </ligand>
</feature>
<dbReference type="PATRIC" id="fig|1075402.3.peg.4318"/>
<sequence>MRPGVSYGPPPEILRSALELYLDVHSHPELSGTETRTATALADRLRRQGCWVTSGVGGTGVVGVLRNGPGPTVLLRTELDALPLTEDTGLRYASTRPGVMHACGHDLHLAAVAGATAVLAGARERWRGTLLVVGQPAEETLDGARAMLRDGLYERFGVPDVVLAQHTAPLPAGTVAHGQGPLMAGSVSLEVVVHGSGGHPGTPQLTVDPVVLAAAIVLRLQTVVSREADPADQVVLTVGTLHAGDRVNVVPDSARLGISLRAHGERALTRALAGVQRVVRAECQAAGCPRDPDIQVTARSPVLACDGAPTASVRGEHQREFGPKRVLTDHPCLSATEDFPWYGPDGAELHGGTEVSTVYWLLGTTGARQWRAALERAEGGRPEIPAQHSPRFAPDVRTALPTGISAMAGAAARLLSVADG</sequence>
<feature type="binding site" evidence="2">
    <location>
        <position position="105"/>
    </location>
    <ligand>
        <name>Mn(2+)</name>
        <dbReference type="ChEBI" id="CHEBI:29035"/>
        <label>2</label>
    </ligand>
</feature>
<evidence type="ECO:0000256" key="2">
    <source>
        <dbReference type="PIRSR" id="PIRSR005962-1"/>
    </source>
</evidence>
<dbReference type="InterPro" id="IPR017439">
    <property type="entry name" value="Amidohydrolase"/>
</dbReference>
<dbReference type="InterPro" id="IPR036264">
    <property type="entry name" value="Bact_exopeptidase_dim_dom"/>
</dbReference>
<evidence type="ECO:0000256" key="1">
    <source>
        <dbReference type="ARBA" id="ARBA00022801"/>
    </source>
</evidence>
<dbReference type="Pfam" id="PF01546">
    <property type="entry name" value="Peptidase_M20"/>
    <property type="match status" value="1"/>
</dbReference>
<dbReference type="Pfam" id="PF07687">
    <property type="entry name" value="M20_dimer"/>
    <property type="match status" value="1"/>
</dbReference>
<keyword evidence="5" id="KW-1185">Reference proteome</keyword>
<dbReference type="GO" id="GO:0050118">
    <property type="term" value="F:N-acetyldiaminopimelate deacetylase activity"/>
    <property type="evidence" value="ECO:0007669"/>
    <property type="project" value="UniProtKB-ARBA"/>
</dbReference>
<dbReference type="RefSeq" id="WP_070196095.1">
    <property type="nucleotide sequence ID" value="NZ_LJGU01000114.1"/>
</dbReference>
<dbReference type="SUPFAM" id="SSF55031">
    <property type="entry name" value="Bacterial exopeptidase dimerisation domain"/>
    <property type="match status" value="1"/>
</dbReference>
<dbReference type="NCBIfam" id="TIGR01891">
    <property type="entry name" value="amidohydrolases"/>
    <property type="match status" value="1"/>
</dbReference>
<dbReference type="InterPro" id="IPR002933">
    <property type="entry name" value="Peptidase_M20"/>
</dbReference>
<dbReference type="SUPFAM" id="SSF53187">
    <property type="entry name" value="Zn-dependent exopeptidases"/>
    <property type="match status" value="1"/>
</dbReference>
<dbReference type="Proteomes" id="UP000176101">
    <property type="component" value="Unassembled WGS sequence"/>
</dbReference>
<dbReference type="Gene3D" id="3.40.630.10">
    <property type="entry name" value="Zn peptidases"/>
    <property type="match status" value="1"/>
</dbReference>
<dbReference type="GO" id="GO:0019877">
    <property type="term" value="P:diaminopimelate biosynthetic process"/>
    <property type="evidence" value="ECO:0007669"/>
    <property type="project" value="UniProtKB-ARBA"/>
</dbReference>
<evidence type="ECO:0000313" key="5">
    <source>
        <dbReference type="Proteomes" id="UP000176101"/>
    </source>
</evidence>
<proteinExistence type="predicted"/>
<dbReference type="AlphaFoldDB" id="A0A1E7KKF2"/>
<dbReference type="PANTHER" id="PTHR11014">
    <property type="entry name" value="PEPTIDASE M20 FAMILY MEMBER"/>
    <property type="match status" value="1"/>
</dbReference>
<dbReference type="EMBL" id="LJGU01000114">
    <property type="protein sequence ID" value="OEV04347.1"/>
    <property type="molecule type" value="Genomic_DNA"/>
</dbReference>
<comment type="cofactor">
    <cofactor evidence="2">
        <name>Mn(2+)</name>
        <dbReference type="ChEBI" id="CHEBI:29035"/>
    </cofactor>
    <text evidence="2">The Mn(2+) ion enhances activity.</text>
</comment>
<name>A0A1E7KKF2_9ACTN</name>
<feature type="domain" description="Peptidase M20 dimerisation" evidence="3">
    <location>
        <begin position="185"/>
        <end position="283"/>
    </location>
</feature>
<evidence type="ECO:0000259" key="3">
    <source>
        <dbReference type="Pfam" id="PF07687"/>
    </source>
</evidence>
<protein>
    <submittedName>
        <fullName evidence="4">Amidohydrolase</fullName>
    </submittedName>
</protein>
<dbReference type="PANTHER" id="PTHR11014:SF63">
    <property type="entry name" value="METALLOPEPTIDASE, PUTATIVE (AFU_ORTHOLOGUE AFUA_6G09600)-RELATED"/>
    <property type="match status" value="1"/>
</dbReference>
<dbReference type="Gene3D" id="3.30.70.360">
    <property type="match status" value="1"/>
</dbReference>
<dbReference type="InterPro" id="IPR011650">
    <property type="entry name" value="Peptidase_M20_dimer"/>
</dbReference>
<comment type="caution">
    <text evidence="4">The sequence shown here is derived from an EMBL/GenBank/DDBJ whole genome shotgun (WGS) entry which is preliminary data.</text>
</comment>
<accession>A0A1E7KKF2</accession>